<name>A0A6C0CCA2_9ZZZZ</name>
<dbReference type="AlphaFoldDB" id="A0A6C0CCA2"/>
<proteinExistence type="predicted"/>
<accession>A0A6C0CCA2</accession>
<reference evidence="1" key="1">
    <citation type="journal article" date="2020" name="Nature">
        <title>Giant virus diversity and host interactions through global metagenomics.</title>
        <authorList>
            <person name="Schulz F."/>
            <person name="Roux S."/>
            <person name="Paez-Espino D."/>
            <person name="Jungbluth S."/>
            <person name="Walsh D.A."/>
            <person name="Denef V.J."/>
            <person name="McMahon K.D."/>
            <person name="Konstantinidis K.T."/>
            <person name="Eloe-Fadrosh E.A."/>
            <person name="Kyrpides N.C."/>
            <person name="Woyke T."/>
        </authorList>
    </citation>
    <scope>NUCLEOTIDE SEQUENCE</scope>
    <source>
        <strain evidence="1">GVMAG-M-3300020565-3</strain>
    </source>
</reference>
<sequence>MSEKQVLQTEDTGKIFEMAICLAYNIPYDGKYKYGMEEPERLKHRLSKLLELFPMCSHTAKRGSRYDYTSDTDANKHLSAKTTKKGVGKVAPQVIGQTQPKRFCDLLGIEYTTIADLKQYIQTEIIKIIPILVEYTFDCPNIYYNKENSTIRYITLHRPIDLEELSKYSFVWTCDWASWKNSSTLKVVIEGKEIALLEFQFHTKSRTSMAIRWCYENFLTIFADNITIIDI</sequence>
<evidence type="ECO:0000313" key="1">
    <source>
        <dbReference type="EMBL" id="QHT02356.1"/>
    </source>
</evidence>
<organism evidence="1">
    <name type="scientific">viral metagenome</name>
    <dbReference type="NCBI Taxonomy" id="1070528"/>
    <lineage>
        <taxon>unclassified sequences</taxon>
        <taxon>metagenomes</taxon>
        <taxon>organismal metagenomes</taxon>
    </lineage>
</organism>
<dbReference type="EMBL" id="MN739393">
    <property type="protein sequence ID" value="QHT02356.1"/>
    <property type="molecule type" value="Genomic_DNA"/>
</dbReference>
<protein>
    <submittedName>
        <fullName evidence="1">Uncharacterized protein</fullName>
    </submittedName>
</protein>